<protein>
    <submittedName>
        <fullName evidence="1">Uncharacterized protein</fullName>
    </submittedName>
</protein>
<dbReference type="GeneID" id="29125653"/>
<gene>
    <name evidence="1" type="primary">13</name>
    <name evidence="1" type="ORF">BARRETLEMON_13</name>
</gene>
<proteinExistence type="predicted"/>
<organism evidence="1 2">
    <name type="scientific">Arthrobacter phage BarretLemon</name>
    <dbReference type="NCBI Taxonomy" id="1796994"/>
    <lineage>
        <taxon>Viruses</taxon>
        <taxon>Duplodnaviria</taxon>
        <taxon>Heunggongvirae</taxon>
        <taxon>Uroviricota</taxon>
        <taxon>Caudoviricetes</taxon>
        <taxon>Berryhillviridae</taxon>
        <taxon>Marthavirus</taxon>
        <taxon>Marthavirus barretlemon</taxon>
    </lineage>
</organism>
<dbReference type="RefSeq" id="YP_009303082.1">
    <property type="nucleotide sequence ID" value="NC_031252.1"/>
</dbReference>
<dbReference type="KEGG" id="vg:29125653"/>
<accession>A0A140G740</accession>
<evidence type="ECO:0000313" key="2">
    <source>
        <dbReference type="Proteomes" id="UP000204546"/>
    </source>
</evidence>
<reference evidence="2" key="1">
    <citation type="submission" date="2016-02" db="EMBL/GenBank/DDBJ databases">
        <authorList>
            <person name="Wen L."/>
            <person name="He K."/>
            <person name="Yang H."/>
        </authorList>
    </citation>
    <scope>NUCLEOTIDE SEQUENCE [LARGE SCALE GENOMIC DNA]</scope>
</reference>
<dbReference type="OrthoDB" id="10583at10239"/>
<name>A0A140G740_9CAUD</name>
<keyword evidence="2" id="KW-1185">Reference proteome</keyword>
<evidence type="ECO:0000313" key="1">
    <source>
        <dbReference type="EMBL" id="AMM44475.1"/>
    </source>
</evidence>
<dbReference type="Proteomes" id="UP000204546">
    <property type="component" value="Segment"/>
</dbReference>
<sequence>MLGSEEVTRALVTQLREMMPARLNELRARYGATATQLPDFALIEADELDVMSIETFPALFVVPVNTSGRQDNRQTDSNGQYDEYSFAYNMQVYVYARGDSYKSTSLRTKRYMLAARECLLARKQILQGEQNLSIEPRTIQESYSAVGKVPNGNQFLSGGYIDVQVISEERIETLLADVEVEIVVDEPQATTSKSPLPEWNLDV</sequence>
<dbReference type="EMBL" id="KU647629">
    <property type="protein sequence ID" value="AMM44475.1"/>
    <property type="molecule type" value="Genomic_DNA"/>
</dbReference>